<reference evidence="8" key="1">
    <citation type="journal article" date="2023" name="DNA Res.">
        <title>Chromosome-level genome assembly of Phrynocephalus forsythii using third-generation DNA sequencing and Hi-C analysis.</title>
        <authorList>
            <person name="Qi Y."/>
            <person name="Zhao W."/>
            <person name="Zhao Y."/>
            <person name="Niu C."/>
            <person name="Cao S."/>
            <person name="Zhang Y."/>
        </authorList>
    </citation>
    <scope>NUCLEOTIDE SEQUENCE</scope>
    <source>
        <tissue evidence="8">Muscle</tissue>
    </source>
</reference>
<comment type="caution">
    <text evidence="8">The sequence shown here is derived from an EMBL/GenBank/DDBJ whole genome shotgun (WGS) entry which is preliminary data.</text>
</comment>
<dbReference type="Pfam" id="PF01327">
    <property type="entry name" value="Pep_deformylase"/>
    <property type="match status" value="1"/>
</dbReference>
<dbReference type="GO" id="GO:0005739">
    <property type="term" value="C:mitochondrion"/>
    <property type="evidence" value="ECO:0007669"/>
    <property type="project" value="TreeGrafter"/>
</dbReference>
<comment type="catalytic activity">
    <reaction evidence="6 7">
        <text>N-terminal N-formyl-L-methionyl-[peptide] + H2O = N-terminal L-methionyl-[peptide] + formate</text>
        <dbReference type="Rhea" id="RHEA:24420"/>
        <dbReference type="Rhea" id="RHEA-COMP:10639"/>
        <dbReference type="Rhea" id="RHEA-COMP:10640"/>
        <dbReference type="ChEBI" id="CHEBI:15377"/>
        <dbReference type="ChEBI" id="CHEBI:15740"/>
        <dbReference type="ChEBI" id="CHEBI:49298"/>
        <dbReference type="ChEBI" id="CHEBI:64731"/>
        <dbReference type="EC" id="3.5.1.88"/>
    </reaction>
</comment>
<sequence length="240" mass="27025">MACQLRPALGWVLTHTCRRQALLAPKACKPGVRAVSSNLEKKRSYWQHLRRMILKPPTPPYKHVCQVGDPILRCQAAPVEPAQIASQEVQAVLVTLVRVMRREKCVALSAPQLGVPLQIFVTEYPEKLCYEHPPSIREIQQIHPFPLRVFVNPTMKVLSSHLATFPEGCRSVGDFSACVPRYQAVEVSGLNEAGEETSWQASGWAARVIQHEMDHLQGVLFIDKMDSQTFTSIRWATVHE</sequence>
<comment type="similarity">
    <text evidence="1 7">Belongs to the polypeptide deformylase family.</text>
</comment>
<dbReference type="InterPro" id="IPR036821">
    <property type="entry name" value="Peptide_deformylase_sf"/>
</dbReference>
<dbReference type="GO" id="GO:0006412">
    <property type="term" value="P:translation"/>
    <property type="evidence" value="ECO:0007669"/>
    <property type="project" value="UniProtKB-KW"/>
</dbReference>
<dbReference type="CDD" id="cd00487">
    <property type="entry name" value="Pep_deformylase"/>
    <property type="match status" value="1"/>
</dbReference>
<accession>A0A9Q1AUQ8</accession>
<evidence type="ECO:0000256" key="6">
    <source>
        <dbReference type="ARBA" id="ARBA00048875"/>
    </source>
</evidence>
<gene>
    <name evidence="8" type="ORF">JRQ81_006561</name>
</gene>
<dbReference type="EC" id="3.5.1.88" evidence="7"/>
<dbReference type="Gene3D" id="3.90.45.10">
    <property type="entry name" value="Peptide deformylase"/>
    <property type="match status" value="1"/>
</dbReference>
<comment type="function">
    <text evidence="5 7">Removes the formyl group from the N-terminal Met of newly synthesized proteins.</text>
</comment>
<dbReference type="SUPFAM" id="SSF56420">
    <property type="entry name" value="Peptide deformylase"/>
    <property type="match status" value="1"/>
</dbReference>
<name>A0A9Q1AUQ8_9SAUR</name>
<dbReference type="PIRSF" id="PIRSF004749">
    <property type="entry name" value="Pep_def"/>
    <property type="match status" value="1"/>
</dbReference>
<evidence type="ECO:0000256" key="3">
    <source>
        <dbReference type="ARBA" id="ARBA00022801"/>
    </source>
</evidence>
<keyword evidence="9" id="KW-1185">Reference proteome</keyword>
<dbReference type="HAMAP" id="MF_00163">
    <property type="entry name" value="Pep_deformylase"/>
    <property type="match status" value="1"/>
</dbReference>
<organism evidence="8 9">
    <name type="scientific">Phrynocephalus forsythii</name>
    <dbReference type="NCBI Taxonomy" id="171643"/>
    <lineage>
        <taxon>Eukaryota</taxon>
        <taxon>Metazoa</taxon>
        <taxon>Chordata</taxon>
        <taxon>Craniata</taxon>
        <taxon>Vertebrata</taxon>
        <taxon>Euteleostomi</taxon>
        <taxon>Lepidosauria</taxon>
        <taxon>Squamata</taxon>
        <taxon>Bifurcata</taxon>
        <taxon>Unidentata</taxon>
        <taxon>Episquamata</taxon>
        <taxon>Toxicofera</taxon>
        <taxon>Iguania</taxon>
        <taxon>Acrodonta</taxon>
        <taxon>Agamidae</taxon>
        <taxon>Agaminae</taxon>
        <taxon>Phrynocephalus</taxon>
    </lineage>
</organism>
<evidence type="ECO:0000256" key="5">
    <source>
        <dbReference type="ARBA" id="ARBA00037114"/>
    </source>
</evidence>
<proteinExistence type="inferred from homology"/>
<keyword evidence="2 7" id="KW-0479">Metal-binding</keyword>
<dbReference type="Proteomes" id="UP001142489">
    <property type="component" value="Unassembled WGS sequence"/>
</dbReference>
<evidence type="ECO:0000256" key="4">
    <source>
        <dbReference type="ARBA" id="ARBA00022917"/>
    </source>
</evidence>
<keyword evidence="3 7" id="KW-0378">Hydrolase</keyword>
<evidence type="ECO:0000313" key="8">
    <source>
        <dbReference type="EMBL" id="KAJ7312194.1"/>
    </source>
</evidence>
<dbReference type="GO" id="GO:0042586">
    <property type="term" value="F:peptide deformylase activity"/>
    <property type="evidence" value="ECO:0007669"/>
    <property type="project" value="UniProtKB-EC"/>
</dbReference>
<keyword evidence="4 7" id="KW-0648">Protein biosynthesis</keyword>
<dbReference type="FunFam" id="3.90.45.10:FF:000003">
    <property type="entry name" value="Peptide deformylase"/>
    <property type="match status" value="1"/>
</dbReference>
<evidence type="ECO:0000256" key="2">
    <source>
        <dbReference type="ARBA" id="ARBA00022723"/>
    </source>
</evidence>
<evidence type="ECO:0000313" key="9">
    <source>
        <dbReference type="Proteomes" id="UP001142489"/>
    </source>
</evidence>
<dbReference type="AlphaFoldDB" id="A0A9Q1AUQ8"/>
<evidence type="ECO:0000256" key="1">
    <source>
        <dbReference type="ARBA" id="ARBA00010759"/>
    </source>
</evidence>
<dbReference type="OrthoDB" id="276063at2759"/>
<dbReference type="InterPro" id="IPR023635">
    <property type="entry name" value="Peptide_deformylase"/>
</dbReference>
<dbReference type="GO" id="GO:0046872">
    <property type="term" value="F:metal ion binding"/>
    <property type="evidence" value="ECO:0007669"/>
    <property type="project" value="UniProtKB-KW"/>
</dbReference>
<protein>
    <recommendedName>
        <fullName evidence="7">Peptide deformylase</fullName>
        <ecNumber evidence="7">3.5.1.88</ecNumber>
    </recommendedName>
</protein>
<dbReference type="PANTHER" id="PTHR10458:SF2">
    <property type="entry name" value="PEPTIDE DEFORMYLASE, MITOCHONDRIAL"/>
    <property type="match status" value="1"/>
</dbReference>
<evidence type="ECO:0000256" key="7">
    <source>
        <dbReference type="RuleBase" id="RU362111"/>
    </source>
</evidence>
<dbReference type="NCBIfam" id="NF001159">
    <property type="entry name" value="PRK00150.1-3"/>
    <property type="match status" value="1"/>
</dbReference>
<dbReference type="EMBL" id="JAPFRF010000013">
    <property type="protein sequence ID" value="KAJ7312194.1"/>
    <property type="molecule type" value="Genomic_DNA"/>
</dbReference>
<dbReference type="PRINTS" id="PR01576">
    <property type="entry name" value="PDEFORMYLASE"/>
</dbReference>
<dbReference type="PANTHER" id="PTHR10458">
    <property type="entry name" value="PEPTIDE DEFORMYLASE"/>
    <property type="match status" value="1"/>
</dbReference>